<feature type="non-terminal residue" evidence="1">
    <location>
        <position position="1"/>
    </location>
</feature>
<organism evidence="1">
    <name type="scientific">Lepeophtheirus salmonis</name>
    <name type="common">Salmon louse</name>
    <name type="synonym">Caligus salmonis</name>
    <dbReference type="NCBI Taxonomy" id="72036"/>
    <lineage>
        <taxon>Eukaryota</taxon>
        <taxon>Metazoa</taxon>
        <taxon>Ecdysozoa</taxon>
        <taxon>Arthropoda</taxon>
        <taxon>Crustacea</taxon>
        <taxon>Multicrustacea</taxon>
        <taxon>Hexanauplia</taxon>
        <taxon>Copepoda</taxon>
        <taxon>Siphonostomatoida</taxon>
        <taxon>Caligidae</taxon>
        <taxon>Lepeophtheirus</taxon>
    </lineage>
</organism>
<proteinExistence type="predicted"/>
<protein>
    <submittedName>
        <fullName evidence="1">Uncharacterized protein</fullName>
    </submittedName>
</protein>
<name>A0A0K2THI0_LEPSM</name>
<accession>A0A0K2THI0</accession>
<evidence type="ECO:0000313" key="1">
    <source>
        <dbReference type="EMBL" id="CDW24961.1"/>
    </source>
</evidence>
<dbReference type="EMBL" id="HACA01007600">
    <property type="protein sequence ID" value="CDW24961.1"/>
    <property type="molecule type" value="Transcribed_RNA"/>
</dbReference>
<reference evidence="1" key="1">
    <citation type="submission" date="2014-05" db="EMBL/GenBank/DDBJ databases">
        <authorList>
            <person name="Chronopoulou M."/>
        </authorList>
    </citation>
    <scope>NUCLEOTIDE SEQUENCE</scope>
    <source>
        <tissue evidence="1">Whole organism</tissue>
    </source>
</reference>
<dbReference type="AlphaFoldDB" id="A0A0K2THI0"/>
<sequence length="58" mass="6554">NSVSQTLHPGHTQVCNYTCFFYLKENKISNIVQLIQVFSLTYLITGPAIKNTLETSFS</sequence>